<dbReference type="SMART" id="SM00875">
    <property type="entry name" value="BACK"/>
    <property type="match status" value="1"/>
</dbReference>
<evidence type="ECO:0000259" key="1">
    <source>
        <dbReference type="PROSITE" id="PS50097"/>
    </source>
</evidence>
<comment type="caution">
    <text evidence="2">The sequence shown here is derived from an EMBL/GenBank/DDBJ whole genome shotgun (WGS) entry which is preliminary data.</text>
</comment>
<evidence type="ECO:0000313" key="2">
    <source>
        <dbReference type="EMBL" id="CAB3383421.1"/>
    </source>
</evidence>
<dbReference type="PANTHER" id="PTHR45774">
    <property type="entry name" value="BTB/POZ DOMAIN-CONTAINING"/>
    <property type="match status" value="1"/>
</dbReference>
<name>A0A8S1DRM7_9INSE</name>
<dbReference type="GO" id="GO:0022008">
    <property type="term" value="P:neurogenesis"/>
    <property type="evidence" value="ECO:0007669"/>
    <property type="project" value="TreeGrafter"/>
</dbReference>
<protein>
    <recommendedName>
        <fullName evidence="1">BTB domain-containing protein</fullName>
    </recommendedName>
</protein>
<dbReference type="GO" id="GO:0005829">
    <property type="term" value="C:cytosol"/>
    <property type="evidence" value="ECO:0007669"/>
    <property type="project" value="TreeGrafter"/>
</dbReference>
<dbReference type="SUPFAM" id="SSF54695">
    <property type="entry name" value="POZ domain"/>
    <property type="match status" value="1"/>
</dbReference>
<dbReference type="PANTHER" id="PTHR45774:SF4">
    <property type="entry name" value="AXUNDEAD, ISOFORM F"/>
    <property type="match status" value="1"/>
</dbReference>
<feature type="domain" description="BTB" evidence="1">
    <location>
        <begin position="50"/>
        <end position="127"/>
    </location>
</feature>
<proteinExistence type="predicted"/>
<dbReference type="CDD" id="cd18186">
    <property type="entry name" value="BTB_POZ_ZBTB_KLHL-like"/>
    <property type="match status" value="1"/>
</dbReference>
<dbReference type="InterPro" id="IPR038648">
    <property type="entry name" value="PHR_sf"/>
</dbReference>
<dbReference type="OrthoDB" id="45365at2759"/>
<dbReference type="SMART" id="SM00225">
    <property type="entry name" value="BTB"/>
    <property type="match status" value="1"/>
</dbReference>
<dbReference type="InterPro" id="IPR000210">
    <property type="entry name" value="BTB/POZ_dom"/>
</dbReference>
<gene>
    <name evidence="2" type="ORF">CLODIP_2_CD10606</name>
</gene>
<organism evidence="2 3">
    <name type="scientific">Cloeon dipterum</name>
    <dbReference type="NCBI Taxonomy" id="197152"/>
    <lineage>
        <taxon>Eukaryota</taxon>
        <taxon>Metazoa</taxon>
        <taxon>Ecdysozoa</taxon>
        <taxon>Arthropoda</taxon>
        <taxon>Hexapoda</taxon>
        <taxon>Insecta</taxon>
        <taxon>Pterygota</taxon>
        <taxon>Palaeoptera</taxon>
        <taxon>Ephemeroptera</taxon>
        <taxon>Pisciforma</taxon>
        <taxon>Baetidae</taxon>
        <taxon>Cloeon</taxon>
    </lineage>
</organism>
<dbReference type="Pfam" id="PF00651">
    <property type="entry name" value="BTB"/>
    <property type="match status" value="1"/>
</dbReference>
<evidence type="ECO:0000313" key="3">
    <source>
        <dbReference type="Proteomes" id="UP000494165"/>
    </source>
</evidence>
<dbReference type="Proteomes" id="UP000494165">
    <property type="component" value="Unassembled WGS sequence"/>
</dbReference>
<sequence length="470" mass="53321">MGAQDVQENSSPQEDATELQLDSIKNKEQWDRSGDALKDFLFLYKTGVLYDCTFLVKQSDDPNDQFVFKCHKLVLSIASPVFETMFNGNFSESKREVDEEIVIHNTSPKAFDAAMKFIYGRELNFGDVTLASEIYTFAHFWQIDSLMTAVEKYLGKPTPENVCKIYDMYQTLNSSEEKLQKSMEVILVNTSEIFSSSFWKTVSLDTVVDILSQDRLNVAGESVLIESLIQWGKAQLDDPDDVNVGPKLREVIDQPLKLIRFFQMDMKEFSALCTSTLSNILTVEENKKSCREGLHQNATILDLKTSYYNNGSREDFWFKTDKSVYILGFKFIKFNHYDASFEPSSAFFQLQDEKGNLIGSGSTESRDSKRNYFTFRKPVLLQANVNVQLQVKISNLSLYYTQQNFNAVRYDVQLNDRTIVTINLLRDASCAGIAALVLARSAELSAESGSRSLSRCPAAGAERTQLENCC</sequence>
<accession>A0A8S1DRM7</accession>
<dbReference type="Gene3D" id="3.30.710.10">
    <property type="entry name" value="Potassium Channel Kv1.1, Chain A"/>
    <property type="match status" value="1"/>
</dbReference>
<dbReference type="InterPro" id="IPR011705">
    <property type="entry name" value="BACK"/>
</dbReference>
<keyword evidence="3" id="KW-1185">Reference proteome</keyword>
<dbReference type="AlphaFoldDB" id="A0A8S1DRM7"/>
<reference evidence="2 3" key="1">
    <citation type="submission" date="2020-04" db="EMBL/GenBank/DDBJ databases">
        <authorList>
            <person name="Alioto T."/>
            <person name="Alioto T."/>
            <person name="Gomez Garrido J."/>
        </authorList>
    </citation>
    <scope>NUCLEOTIDE SEQUENCE [LARGE SCALE GENOMIC DNA]</scope>
</reference>
<dbReference type="EMBL" id="CADEPI010000309">
    <property type="protein sequence ID" value="CAB3383421.1"/>
    <property type="molecule type" value="Genomic_DNA"/>
</dbReference>
<dbReference type="Gene3D" id="2.60.120.820">
    <property type="entry name" value="PHR domain"/>
    <property type="match status" value="1"/>
</dbReference>
<dbReference type="PROSITE" id="PS50097">
    <property type="entry name" value="BTB"/>
    <property type="match status" value="1"/>
</dbReference>
<dbReference type="InterPro" id="IPR011333">
    <property type="entry name" value="SKP1/BTB/POZ_sf"/>
</dbReference>
<dbReference type="Gene3D" id="1.25.40.420">
    <property type="match status" value="1"/>
</dbReference>
<dbReference type="Pfam" id="PF07707">
    <property type="entry name" value="BACK"/>
    <property type="match status" value="1"/>
</dbReference>